<protein>
    <submittedName>
        <fullName evidence="6">ABC transporter substrate-binding protein</fullName>
    </submittedName>
</protein>
<comment type="subcellular location">
    <subcellularLocation>
        <location evidence="1">Periplasm</location>
    </subcellularLocation>
</comment>
<dbReference type="GO" id="GO:0015846">
    <property type="term" value="P:polyamine transport"/>
    <property type="evidence" value="ECO:0007669"/>
    <property type="project" value="InterPro"/>
</dbReference>
<dbReference type="Pfam" id="PF13416">
    <property type="entry name" value="SBP_bac_8"/>
    <property type="match status" value="1"/>
</dbReference>
<name>A0A7X6S2V0_9LACO</name>
<sequence>MKRLLYAAIAVLIVAGLLALGANHFEKEQSAATGKAGSSTKVLNIYNWGAYIDPNLIAKFEKQTGYKVNYDTFDSNEAMLTKIQQGGTSYDITVPSEYTVQKMKQLGLLHKLDLNKIPTLKYYDKNFLNLAFDPHNQYSVPYFWGTLGITYNDKYVKPEQIQTWNDLWKPEFRDSIMLTDDARDVFGFALISLNKSVNTTNNGDLMAAKGKLDALAPNIKAIAADEIKMYMAQDQAPLAVGYSGDASEMIAENSHLHYVIPKDGTNLWFDNLVIPKNAKHLKAAYAFINFINEPKNAAQNAEYIGYSTPNAAAKKLLPKAITAQTNFYPTDEMMKKFQVYTNLSQAKTEEYNDLYLEFKMVHR</sequence>
<comment type="caution">
    <text evidence="6">The sequence shown here is derived from an EMBL/GenBank/DDBJ whole genome shotgun (WGS) entry which is preliminary data.</text>
</comment>
<keyword evidence="4" id="KW-0574">Periplasm</keyword>
<evidence type="ECO:0000256" key="3">
    <source>
        <dbReference type="ARBA" id="ARBA00022729"/>
    </source>
</evidence>
<dbReference type="InterPro" id="IPR006059">
    <property type="entry name" value="SBP"/>
</dbReference>
<gene>
    <name evidence="6" type="ORF">HF964_06605</name>
</gene>
<evidence type="ECO:0000256" key="1">
    <source>
        <dbReference type="ARBA" id="ARBA00004418"/>
    </source>
</evidence>
<dbReference type="PIRSF" id="PIRSF019574">
    <property type="entry name" value="Periplasmic_polyamine_BP"/>
    <property type="match status" value="1"/>
</dbReference>
<dbReference type="PRINTS" id="PR00909">
    <property type="entry name" value="SPERMDNBNDNG"/>
</dbReference>
<organism evidence="6 7">
    <name type="scientific">Periweissella fabalis</name>
    <dbReference type="NCBI Taxonomy" id="1070421"/>
    <lineage>
        <taxon>Bacteria</taxon>
        <taxon>Bacillati</taxon>
        <taxon>Bacillota</taxon>
        <taxon>Bacilli</taxon>
        <taxon>Lactobacillales</taxon>
        <taxon>Lactobacillaceae</taxon>
        <taxon>Periweissella</taxon>
    </lineage>
</organism>
<dbReference type="Gene3D" id="3.40.190.10">
    <property type="entry name" value="Periplasmic binding protein-like II"/>
    <property type="match status" value="2"/>
</dbReference>
<dbReference type="Proteomes" id="UP000549765">
    <property type="component" value="Unassembled WGS sequence"/>
</dbReference>
<dbReference type="SUPFAM" id="SSF53850">
    <property type="entry name" value="Periplasmic binding protein-like II"/>
    <property type="match status" value="1"/>
</dbReference>
<dbReference type="AlphaFoldDB" id="A0A7X6S2V0"/>
<evidence type="ECO:0000313" key="7">
    <source>
        <dbReference type="Proteomes" id="UP000549765"/>
    </source>
</evidence>
<dbReference type="PANTHER" id="PTHR30222:SF17">
    <property type="entry name" value="SPERMIDINE_PUTRESCINE-BINDING PERIPLASMIC PROTEIN"/>
    <property type="match status" value="1"/>
</dbReference>
<reference evidence="6 7" key="1">
    <citation type="submission" date="2020-04" db="EMBL/GenBank/DDBJ databases">
        <title>MicrobeNet Type strains.</title>
        <authorList>
            <person name="Nicholson A.C."/>
        </authorList>
    </citation>
    <scope>NUCLEOTIDE SEQUENCE [LARGE SCALE GENOMIC DNA]</scope>
    <source>
        <strain evidence="6 7">CCUG 61472</strain>
    </source>
</reference>
<keyword evidence="7" id="KW-1185">Reference proteome</keyword>
<evidence type="ECO:0000256" key="5">
    <source>
        <dbReference type="PIRSR" id="PIRSR019574-1"/>
    </source>
</evidence>
<dbReference type="InterPro" id="IPR001188">
    <property type="entry name" value="Sperm_putr-bd"/>
</dbReference>
<dbReference type="CDD" id="cd13663">
    <property type="entry name" value="PBP2_PotD_PotF_like_2"/>
    <property type="match status" value="1"/>
</dbReference>
<dbReference type="GO" id="GO:0019808">
    <property type="term" value="F:polyamine binding"/>
    <property type="evidence" value="ECO:0007669"/>
    <property type="project" value="InterPro"/>
</dbReference>
<keyword evidence="2" id="KW-0813">Transport</keyword>
<accession>A0A7X6S2V0</accession>
<evidence type="ECO:0000256" key="4">
    <source>
        <dbReference type="ARBA" id="ARBA00022764"/>
    </source>
</evidence>
<dbReference type="RefSeq" id="WP_168722263.1">
    <property type="nucleotide sequence ID" value="NZ_JAAXPN010000006.1"/>
</dbReference>
<feature type="binding site" evidence="5">
    <location>
        <position position="98"/>
    </location>
    <ligand>
        <name>spermidine</name>
        <dbReference type="ChEBI" id="CHEBI:57834"/>
    </ligand>
</feature>
<evidence type="ECO:0000256" key="2">
    <source>
        <dbReference type="ARBA" id="ARBA00022448"/>
    </source>
</evidence>
<proteinExistence type="predicted"/>
<dbReference type="EMBL" id="JAAXPN010000006">
    <property type="protein sequence ID" value="NKZ24469.1"/>
    <property type="molecule type" value="Genomic_DNA"/>
</dbReference>
<keyword evidence="3" id="KW-0732">Signal</keyword>
<dbReference type="PANTHER" id="PTHR30222">
    <property type="entry name" value="SPERMIDINE/PUTRESCINE-BINDING PERIPLASMIC PROTEIN"/>
    <property type="match status" value="1"/>
</dbReference>
<evidence type="ECO:0000313" key="6">
    <source>
        <dbReference type="EMBL" id="NKZ24469.1"/>
    </source>
</evidence>
<dbReference type="GO" id="GO:0042597">
    <property type="term" value="C:periplasmic space"/>
    <property type="evidence" value="ECO:0007669"/>
    <property type="project" value="UniProtKB-SubCell"/>
</dbReference>